<feature type="domain" description="Nudix hydrolase" evidence="4">
    <location>
        <begin position="15"/>
        <end position="152"/>
    </location>
</feature>
<gene>
    <name evidence="5" type="ORF">CBY09_19100</name>
</gene>
<name>A0A235EJH8_9BURK</name>
<comment type="caution">
    <text evidence="5">The sequence shown here is derived from an EMBL/GenBank/DDBJ whole genome shotgun (WGS) entry which is preliminary data.</text>
</comment>
<dbReference type="Gene3D" id="3.90.79.10">
    <property type="entry name" value="Nucleoside Triphosphate Pyrophosphohydrolase"/>
    <property type="match status" value="1"/>
</dbReference>
<dbReference type="CDD" id="cd04688">
    <property type="entry name" value="NUDIX_Hydrolase"/>
    <property type="match status" value="1"/>
</dbReference>
<dbReference type="PANTHER" id="PTHR43046">
    <property type="entry name" value="GDP-MANNOSE MANNOSYL HYDROLASE"/>
    <property type="match status" value="1"/>
</dbReference>
<evidence type="ECO:0000256" key="1">
    <source>
        <dbReference type="ARBA" id="ARBA00001946"/>
    </source>
</evidence>
<organism evidence="5 6">
    <name type="scientific">Acidovorax kalamii</name>
    <dbReference type="NCBI Taxonomy" id="2004485"/>
    <lineage>
        <taxon>Bacteria</taxon>
        <taxon>Pseudomonadati</taxon>
        <taxon>Pseudomonadota</taxon>
        <taxon>Betaproteobacteria</taxon>
        <taxon>Burkholderiales</taxon>
        <taxon>Comamonadaceae</taxon>
        <taxon>Acidovorax</taxon>
    </lineage>
</organism>
<evidence type="ECO:0000313" key="6">
    <source>
        <dbReference type="Proteomes" id="UP000215441"/>
    </source>
</evidence>
<proteinExistence type="inferred from homology"/>
<comment type="cofactor">
    <cofactor evidence="1">
        <name>Mg(2+)</name>
        <dbReference type="ChEBI" id="CHEBI:18420"/>
    </cofactor>
</comment>
<dbReference type="PROSITE" id="PS00893">
    <property type="entry name" value="NUDIX_BOX"/>
    <property type="match status" value="1"/>
</dbReference>
<accession>A0A235EJH8</accession>
<dbReference type="PROSITE" id="PS51462">
    <property type="entry name" value="NUDIX"/>
    <property type="match status" value="1"/>
</dbReference>
<keyword evidence="6" id="KW-1185">Reference proteome</keyword>
<evidence type="ECO:0000256" key="2">
    <source>
        <dbReference type="ARBA" id="ARBA00022801"/>
    </source>
</evidence>
<dbReference type="AlphaFoldDB" id="A0A235EJH8"/>
<dbReference type="PRINTS" id="PR00502">
    <property type="entry name" value="NUDIXFAMILY"/>
</dbReference>
<evidence type="ECO:0000256" key="3">
    <source>
        <dbReference type="RuleBase" id="RU003476"/>
    </source>
</evidence>
<reference evidence="5 6" key="1">
    <citation type="submission" date="2017-07" db="EMBL/GenBank/DDBJ databases">
        <title>Acidovorax KNDSW TSA 6 genome sequence and assembly.</title>
        <authorList>
            <person name="Mayilraj S."/>
        </authorList>
    </citation>
    <scope>NUCLEOTIDE SEQUENCE [LARGE SCALE GENOMIC DNA]</scope>
    <source>
        <strain evidence="5 6">KNDSW-TSA6</strain>
    </source>
</reference>
<dbReference type="RefSeq" id="WP_094291130.1">
    <property type="nucleotide sequence ID" value="NZ_NOIG01000011.1"/>
</dbReference>
<dbReference type="GO" id="GO:0016787">
    <property type="term" value="F:hydrolase activity"/>
    <property type="evidence" value="ECO:0007669"/>
    <property type="project" value="UniProtKB-KW"/>
</dbReference>
<dbReference type="InterPro" id="IPR020084">
    <property type="entry name" value="NUDIX_hydrolase_CS"/>
</dbReference>
<dbReference type="SUPFAM" id="SSF55811">
    <property type="entry name" value="Nudix"/>
    <property type="match status" value="1"/>
</dbReference>
<dbReference type="InterPro" id="IPR000086">
    <property type="entry name" value="NUDIX_hydrolase_dom"/>
</dbReference>
<dbReference type="InterPro" id="IPR020476">
    <property type="entry name" value="Nudix_hydrolase"/>
</dbReference>
<dbReference type="InterPro" id="IPR015797">
    <property type="entry name" value="NUDIX_hydrolase-like_dom_sf"/>
</dbReference>
<sequence length="165" mass="18250">MTSSPPMAPAHHPVPRVRQRAAAIVRREDGRVLLHRLQRDAFWALPGGGIEPGESAAQAITRELQEELNIVVALEDLAFVVENFFNYAGVAYHEIGLYLHARPLPGSLLDVSAGPYEGVEGDQQLVFAWFDREQLAGLDLRPAFLRSALMRETAGVQHIVHRDAP</sequence>
<dbReference type="Proteomes" id="UP000215441">
    <property type="component" value="Unassembled WGS sequence"/>
</dbReference>
<keyword evidence="2 3" id="KW-0378">Hydrolase</keyword>
<dbReference type="Pfam" id="PF00293">
    <property type="entry name" value="NUDIX"/>
    <property type="match status" value="1"/>
</dbReference>
<dbReference type="OrthoDB" id="9804442at2"/>
<comment type="similarity">
    <text evidence="3">Belongs to the Nudix hydrolase family.</text>
</comment>
<dbReference type="EMBL" id="NOIG01000011">
    <property type="protein sequence ID" value="OYD48913.1"/>
    <property type="molecule type" value="Genomic_DNA"/>
</dbReference>
<dbReference type="PANTHER" id="PTHR43046:SF14">
    <property type="entry name" value="MUTT_NUDIX FAMILY PROTEIN"/>
    <property type="match status" value="1"/>
</dbReference>
<evidence type="ECO:0000259" key="4">
    <source>
        <dbReference type="PROSITE" id="PS51462"/>
    </source>
</evidence>
<evidence type="ECO:0000313" key="5">
    <source>
        <dbReference type="EMBL" id="OYD48913.1"/>
    </source>
</evidence>
<protein>
    <submittedName>
        <fullName evidence="5">NUDIX hydrolase</fullName>
    </submittedName>
</protein>